<keyword evidence="2" id="KW-1185">Reference proteome</keyword>
<evidence type="ECO:0000313" key="1">
    <source>
        <dbReference type="EMBL" id="CAI8595306.1"/>
    </source>
</evidence>
<organism evidence="1 2">
    <name type="scientific">Vicia faba</name>
    <name type="common">Broad bean</name>
    <name type="synonym">Faba vulgaris</name>
    <dbReference type="NCBI Taxonomy" id="3906"/>
    <lineage>
        <taxon>Eukaryota</taxon>
        <taxon>Viridiplantae</taxon>
        <taxon>Streptophyta</taxon>
        <taxon>Embryophyta</taxon>
        <taxon>Tracheophyta</taxon>
        <taxon>Spermatophyta</taxon>
        <taxon>Magnoliopsida</taxon>
        <taxon>eudicotyledons</taxon>
        <taxon>Gunneridae</taxon>
        <taxon>Pentapetalae</taxon>
        <taxon>rosids</taxon>
        <taxon>fabids</taxon>
        <taxon>Fabales</taxon>
        <taxon>Fabaceae</taxon>
        <taxon>Papilionoideae</taxon>
        <taxon>50 kb inversion clade</taxon>
        <taxon>NPAAA clade</taxon>
        <taxon>Hologalegina</taxon>
        <taxon>IRL clade</taxon>
        <taxon>Fabeae</taxon>
        <taxon>Vicia</taxon>
    </lineage>
</organism>
<gene>
    <name evidence="1" type="ORF">VFH_I184840</name>
</gene>
<dbReference type="EMBL" id="OX451735">
    <property type="protein sequence ID" value="CAI8595306.1"/>
    <property type="molecule type" value="Genomic_DNA"/>
</dbReference>
<protein>
    <submittedName>
        <fullName evidence="1">Uncharacterized protein</fullName>
    </submittedName>
</protein>
<dbReference type="AlphaFoldDB" id="A0AAV0ZBP0"/>
<sequence>MWTLCIISYYDKTDLDIGGIIMDDPLLDEPIRNLYLIQKDFGEETQETTMGSQDYNKDVLDISFDMLIEYQMCKENDNHIHEYVEVSIVITNGGVYENHVHVVEDEETLCEDVLYVEEDEGLYDASSMTLGVKNMFHGALASV</sequence>
<name>A0AAV0ZBP0_VICFA</name>
<accession>A0AAV0ZBP0</accession>
<dbReference type="Proteomes" id="UP001157006">
    <property type="component" value="Chromosome 1S"/>
</dbReference>
<reference evidence="1 2" key="1">
    <citation type="submission" date="2023-01" db="EMBL/GenBank/DDBJ databases">
        <authorList>
            <person name="Kreplak J."/>
        </authorList>
    </citation>
    <scope>NUCLEOTIDE SEQUENCE [LARGE SCALE GENOMIC DNA]</scope>
</reference>
<evidence type="ECO:0000313" key="2">
    <source>
        <dbReference type="Proteomes" id="UP001157006"/>
    </source>
</evidence>
<proteinExistence type="predicted"/>